<name>A0AAW2I1D3_9NEOP</name>
<keyword evidence="3 9" id="KW-0138">CF(0)</keyword>
<gene>
    <name evidence="12" type="ORF">PYX00_003347</name>
</gene>
<dbReference type="Gene3D" id="1.20.5.2210">
    <property type="match status" value="1"/>
</dbReference>
<dbReference type="GO" id="GO:0046933">
    <property type="term" value="F:proton-transporting ATP synthase activity, rotational mechanism"/>
    <property type="evidence" value="ECO:0007669"/>
    <property type="project" value="TreeGrafter"/>
</dbReference>
<dbReference type="GO" id="GO:0005743">
    <property type="term" value="C:mitochondrial inner membrane"/>
    <property type="evidence" value="ECO:0007669"/>
    <property type="project" value="UniProtKB-SubCell"/>
</dbReference>
<dbReference type="SUPFAM" id="SSF161060">
    <property type="entry name" value="ATP synthase B chain-like"/>
    <property type="match status" value="1"/>
</dbReference>
<keyword evidence="2 9" id="KW-0813">Transport</keyword>
<evidence type="ECO:0000313" key="12">
    <source>
        <dbReference type="EMBL" id="KAL0275523.1"/>
    </source>
</evidence>
<feature type="transmembrane region" description="Helical" evidence="11">
    <location>
        <begin position="143"/>
        <end position="160"/>
    </location>
</feature>
<sequence>MISRLHCRKVSAEEVCNVFRTIYVPRVLIGIGPGKSSFPTIPDSAIMQSRQSACKIPQTTPSKAPKSDPNASKDKPGGGKRDLINFPRPVQLQTNPPTMFGFIPQTWFDFFYKKTGVTGGYMFLFGMMVYLLSKEKFVFNPEAYTTIQFCTVAFIISRYVPEIRKKVDQMITEDEEEMNSFQTNRISGIKTQMDQMNNHKSQVEAVLRLLPEAKRENVYLQMEAIYRQQLWATYLEVKKRLDYMVEKSSIESKYQKDLIAHWVLGEVYKSITPELKRIVMLQAIEDVKKLSVKSIE</sequence>
<dbReference type="EMBL" id="JARGDH010000002">
    <property type="protein sequence ID" value="KAL0275523.1"/>
    <property type="molecule type" value="Genomic_DNA"/>
</dbReference>
<evidence type="ECO:0000256" key="7">
    <source>
        <dbReference type="ARBA" id="ARBA00023128"/>
    </source>
</evidence>
<dbReference type="InterPro" id="IPR013837">
    <property type="entry name" value="ATP_synth_F0_suB"/>
</dbReference>
<evidence type="ECO:0000256" key="8">
    <source>
        <dbReference type="ARBA" id="ARBA00023136"/>
    </source>
</evidence>
<feature type="compositionally biased region" description="Basic and acidic residues" evidence="10">
    <location>
        <begin position="71"/>
        <end position="83"/>
    </location>
</feature>
<keyword evidence="7 9" id="KW-0496">Mitochondrion</keyword>
<keyword evidence="11" id="KW-0812">Transmembrane</keyword>
<accession>A0AAW2I1D3</accession>
<proteinExistence type="inferred from homology"/>
<comment type="subunit">
    <text evidence="9">F-type ATPases have 2 components, CF(1) - the catalytic core - and CF(0) - the membrane proton channel. CF(1) and CF(0) have multiple subunits.</text>
</comment>
<keyword evidence="6 9" id="KW-0406">Ion transport</keyword>
<dbReference type="PANTHER" id="PTHR12733:SF3">
    <property type="entry name" value="ATP SYNTHASE F(0) COMPLEX SUBUNIT B1, MITOCHONDRIAL"/>
    <property type="match status" value="1"/>
</dbReference>
<comment type="similarity">
    <text evidence="1 9">Belongs to the eukaryotic ATPase B chain family.</text>
</comment>
<evidence type="ECO:0000256" key="2">
    <source>
        <dbReference type="ARBA" id="ARBA00022448"/>
    </source>
</evidence>
<dbReference type="GO" id="GO:0045259">
    <property type="term" value="C:proton-transporting ATP synthase complex"/>
    <property type="evidence" value="ECO:0007669"/>
    <property type="project" value="UniProtKB-KW"/>
</dbReference>
<dbReference type="PANTHER" id="PTHR12733">
    <property type="entry name" value="MITOCHONDRIAL ATP SYNTHASE B CHAIN"/>
    <property type="match status" value="1"/>
</dbReference>
<organism evidence="12">
    <name type="scientific">Menopon gallinae</name>
    <name type="common">poultry shaft louse</name>
    <dbReference type="NCBI Taxonomy" id="328185"/>
    <lineage>
        <taxon>Eukaryota</taxon>
        <taxon>Metazoa</taxon>
        <taxon>Ecdysozoa</taxon>
        <taxon>Arthropoda</taxon>
        <taxon>Hexapoda</taxon>
        <taxon>Insecta</taxon>
        <taxon>Pterygota</taxon>
        <taxon>Neoptera</taxon>
        <taxon>Paraneoptera</taxon>
        <taxon>Psocodea</taxon>
        <taxon>Troctomorpha</taxon>
        <taxon>Phthiraptera</taxon>
        <taxon>Amblycera</taxon>
        <taxon>Menoponidae</taxon>
        <taxon>Menopon</taxon>
    </lineage>
</organism>
<comment type="subcellular location">
    <subcellularLocation>
        <location evidence="9">Mitochondrion</location>
    </subcellularLocation>
    <subcellularLocation>
        <location evidence="9">Mitochondrion inner membrane</location>
    </subcellularLocation>
</comment>
<evidence type="ECO:0000256" key="10">
    <source>
        <dbReference type="SAM" id="MobiDB-lite"/>
    </source>
</evidence>
<evidence type="ECO:0000256" key="5">
    <source>
        <dbReference type="ARBA" id="ARBA00022792"/>
    </source>
</evidence>
<evidence type="ECO:0000256" key="9">
    <source>
        <dbReference type="RuleBase" id="RU368017"/>
    </source>
</evidence>
<protein>
    <recommendedName>
        <fullName evidence="9">ATP synthase subunit b</fullName>
    </recommendedName>
</protein>
<dbReference type="Pfam" id="PF05405">
    <property type="entry name" value="Mt_ATP-synt_B"/>
    <property type="match status" value="1"/>
</dbReference>
<comment type="function">
    <text evidence="9">Subunit b, of the mitochondrial membrane ATP synthase complex (F(1)F(0) ATP synthase or Complex V) that produces ATP from ADP in the presence of a proton gradient across the membrane which is generated by electron transport complexes of the respiratory chain. ATP synthase complex consist of a soluble F(1) head domain - the catalytic core - and a membrane F(1) domain - the membrane proton channel. These two domains are linked by a central stalk rotating inside the F(1) region and a stationary peripheral stalk. During catalysis, ATP synthesis in the catalytic domain of F(1) is coupled via a rotary mechanism of the central stalk subunits to proton translocation. In vivo, can only synthesize ATP although its ATP hydrolase activity can be activated artificially in vitro. Part of the complex F(0) domain. Part of the complex F(0) domain and the peripheric stalk, which acts as a stator to hold the catalytic alpha(3)beta(3) subcomplex and subunit a/ATP6 static relative to the rotary elements.</text>
</comment>
<keyword evidence="5 9" id="KW-0999">Mitochondrion inner membrane</keyword>
<dbReference type="AlphaFoldDB" id="A0AAW2I1D3"/>
<feature type="transmembrane region" description="Helical" evidence="11">
    <location>
        <begin position="111"/>
        <end position="131"/>
    </location>
</feature>
<keyword evidence="11" id="KW-1133">Transmembrane helix</keyword>
<evidence type="ECO:0000256" key="3">
    <source>
        <dbReference type="ARBA" id="ARBA00022547"/>
    </source>
</evidence>
<dbReference type="InterPro" id="IPR008688">
    <property type="entry name" value="ATP_synth_Bsub_B/MI25"/>
</dbReference>
<evidence type="ECO:0000256" key="1">
    <source>
        <dbReference type="ARBA" id="ARBA00007479"/>
    </source>
</evidence>
<comment type="caution">
    <text evidence="12">The sequence shown here is derived from an EMBL/GenBank/DDBJ whole genome shotgun (WGS) entry which is preliminary data.</text>
</comment>
<evidence type="ECO:0000256" key="4">
    <source>
        <dbReference type="ARBA" id="ARBA00022781"/>
    </source>
</evidence>
<evidence type="ECO:0000256" key="6">
    <source>
        <dbReference type="ARBA" id="ARBA00023065"/>
    </source>
</evidence>
<keyword evidence="8 9" id="KW-0472">Membrane</keyword>
<keyword evidence="4 9" id="KW-0375">Hydrogen ion transport</keyword>
<evidence type="ECO:0000256" key="11">
    <source>
        <dbReference type="SAM" id="Phobius"/>
    </source>
</evidence>
<reference evidence="12" key="1">
    <citation type="journal article" date="2024" name="Gigascience">
        <title>Chromosome-level genome of the poultry shaft louse Menopon gallinae provides insight into the host-switching and adaptive evolution of parasitic lice.</title>
        <authorList>
            <person name="Xu Y."/>
            <person name="Ma L."/>
            <person name="Liu S."/>
            <person name="Liang Y."/>
            <person name="Liu Q."/>
            <person name="He Z."/>
            <person name="Tian L."/>
            <person name="Duan Y."/>
            <person name="Cai W."/>
            <person name="Li H."/>
            <person name="Song F."/>
        </authorList>
    </citation>
    <scope>NUCLEOTIDE SEQUENCE</scope>
    <source>
        <tissue evidence="12">Whole adult</tissue>
    </source>
</reference>
<feature type="region of interest" description="Disordered" evidence="10">
    <location>
        <begin position="56"/>
        <end position="85"/>
    </location>
</feature>